<keyword evidence="3" id="KW-1185">Reference proteome</keyword>
<feature type="region of interest" description="Disordered" evidence="1">
    <location>
        <begin position="143"/>
        <end position="176"/>
    </location>
</feature>
<reference evidence="2 3" key="1">
    <citation type="submission" date="2016-01" db="EMBL/GenBank/DDBJ databases">
        <title>Genome sequence of the yeast Holleya sinecauda.</title>
        <authorList>
            <person name="Dietrich F.S."/>
        </authorList>
    </citation>
    <scope>NUCLEOTIDE SEQUENCE [LARGE SCALE GENOMIC DNA]</scope>
    <source>
        <strain evidence="2 3">ATCC 58844</strain>
    </source>
</reference>
<protein>
    <submittedName>
        <fullName evidence="2">HDL465Cp</fullName>
    </submittedName>
</protein>
<feature type="region of interest" description="Disordered" evidence="1">
    <location>
        <begin position="1"/>
        <end position="88"/>
    </location>
</feature>
<dbReference type="GeneID" id="28723519"/>
<dbReference type="AlphaFoldDB" id="A0A0X8HRT0"/>
<evidence type="ECO:0000313" key="2">
    <source>
        <dbReference type="EMBL" id="AMD20279.1"/>
    </source>
</evidence>
<feature type="compositionally biased region" description="Low complexity" evidence="1">
    <location>
        <begin position="143"/>
        <end position="156"/>
    </location>
</feature>
<dbReference type="Proteomes" id="UP000243052">
    <property type="component" value="Chromosome iv"/>
</dbReference>
<gene>
    <name evidence="2" type="ORF">AW171_hschr42165</name>
</gene>
<evidence type="ECO:0000313" key="3">
    <source>
        <dbReference type="Proteomes" id="UP000243052"/>
    </source>
</evidence>
<sequence>MAKTLAQGRKPGSGRKPGKAKTLLEGRKPGSGRKKRQVGEVSGGRAKDDKGMLGTRASMKRPGAGDDSRGVEGNVNGAEVAKGPGMGGVRLHELDVLDAFDKLRKSPPPAEKSPIQDGLCAVPYIVKPNLPWLVEGQTLQRPLLSPASSSTPVSVSDINLRGGNGERVIPASNRSQ</sequence>
<evidence type="ECO:0000256" key="1">
    <source>
        <dbReference type="SAM" id="MobiDB-lite"/>
    </source>
</evidence>
<proteinExistence type="predicted"/>
<dbReference type="RefSeq" id="XP_017987275.1">
    <property type="nucleotide sequence ID" value="XM_018132147.1"/>
</dbReference>
<dbReference type="EMBL" id="CP014244">
    <property type="protein sequence ID" value="AMD20279.1"/>
    <property type="molecule type" value="Genomic_DNA"/>
</dbReference>
<organism evidence="2 3">
    <name type="scientific">Eremothecium sinecaudum</name>
    <dbReference type="NCBI Taxonomy" id="45286"/>
    <lineage>
        <taxon>Eukaryota</taxon>
        <taxon>Fungi</taxon>
        <taxon>Dikarya</taxon>
        <taxon>Ascomycota</taxon>
        <taxon>Saccharomycotina</taxon>
        <taxon>Saccharomycetes</taxon>
        <taxon>Saccharomycetales</taxon>
        <taxon>Saccharomycetaceae</taxon>
        <taxon>Eremothecium</taxon>
    </lineage>
</organism>
<name>A0A0X8HRT0_9SACH</name>
<dbReference type="OrthoDB" id="4070651at2759"/>
<accession>A0A0X8HRT0</accession>